<keyword evidence="7" id="KW-1185">Reference proteome</keyword>
<dbReference type="InterPro" id="IPR013325">
    <property type="entry name" value="RNA_pol_sigma_r2"/>
</dbReference>
<dbReference type="InterPro" id="IPR039425">
    <property type="entry name" value="RNA_pol_sigma-70-like"/>
</dbReference>
<dbReference type="PANTHER" id="PTHR43133">
    <property type="entry name" value="RNA POLYMERASE ECF-TYPE SIGMA FACTO"/>
    <property type="match status" value="1"/>
</dbReference>
<keyword evidence="3" id="KW-0731">Sigma factor</keyword>
<keyword evidence="4" id="KW-0804">Transcription</keyword>
<evidence type="ECO:0000313" key="6">
    <source>
        <dbReference type="EMBL" id="MSS16190.1"/>
    </source>
</evidence>
<keyword evidence="2" id="KW-0805">Transcription regulation</keyword>
<evidence type="ECO:0000259" key="5">
    <source>
        <dbReference type="Pfam" id="PF04542"/>
    </source>
</evidence>
<dbReference type="InterPro" id="IPR007627">
    <property type="entry name" value="RNA_pol_sigma70_r2"/>
</dbReference>
<dbReference type="Gene3D" id="1.10.10.10">
    <property type="entry name" value="Winged helix-like DNA-binding domain superfamily/Winged helix DNA-binding domain"/>
    <property type="match status" value="1"/>
</dbReference>
<accession>A0A6L5X7F0</accession>
<dbReference type="AlphaFoldDB" id="A0A6L5X7F0"/>
<evidence type="ECO:0000256" key="2">
    <source>
        <dbReference type="ARBA" id="ARBA00023015"/>
    </source>
</evidence>
<sequence length="157" mass="17900">MDFDRAIVEAYYALLAIARRQYYHDGRAHDLAADTVMRALEARDRYDGRPLLAWCRAIMRNLFLNERHRLSTTCTQPLGEWNEPGGVEADQRAIVDDILTAVGDMERRSVAVGTLMDFARGYSLQEIATARSVPLGTVKRRIHDARKMLSKSVYSLR</sequence>
<name>A0A6L5X7F0_9BACT</name>
<evidence type="ECO:0000256" key="3">
    <source>
        <dbReference type="ARBA" id="ARBA00023082"/>
    </source>
</evidence>
<dbReference type="PANTHER" id="PTHR43133:SF25">
    <property type="entry name" value="RNA POLYMERASE SIGMA FACTOR RFAY-RELATED"/>
    <property type="match status" value="1"/>
</dbReference>
<dbReference type="Proteomes" id="UP000483362">
    <property type="component" value="Unassembled WGS sequence"/>
</dbReference>
<evidence type="ECO:0000256" key="4">
    <source>
        <dbReference type="ARBA" id="ARBA00023163"/>
    </source>
</evidence>
<organism evidence="6 7">
    <name type="scientific">Sodaliphilus pleomorphus</name>
    <dbReference type="NCBI Taxonomy" id="2606626"/>
    <lineage>
        <taxon>Bacteria</taxon>
        <taxon>Pseudomonadati</taxon>
        <taxon>Bacteroidota</taxon>
        <taxon>Bacteroidia</taxon>
        <taxon>Bacteroidales</taxon>
        <taxon>Muribaculaceae</taxon>
        <taxon>Sodaliphilus</taxon>
    </lineage>
</organism>
<dbReference type="Pfam" id="PF04542">
    <property type="entry name" value="Sigma70_r2"/>
    <property type="match status" value="1"/>
</dbReference>
<dbReference type="SUPFAM" id="SSF88946">
    <property type="entry name" value="Sigma2 domain of RNA polymerase sigma factors"/>
    <property type="match status" value="1"/>
</dbReference>
<gene>
    <name evidence="6" type="ORF">FYJ29_00145</name>
</gene>
<dbReference type="GO" id="GO:0016987">
    <property type="term" value="F:sigma factor activity"/>
    <property type="evidence" value="ECO:0007669"/>
    <property type="project" value="UniProtKB-KW"/>
</dbReference>
<dbReference type="GO" id="GO:0006352">
    <property type="term" value="P:DNA-templated transcription initiation"/>
    <property type="evidence" value="ECO:0007669"/>
    <property type="project" value="InterPro"/>
</dbReference>
<evidence type="ECO:0000256" key="1">
    <source>
        <dbReference type="ARBA" id="ARBA00010641"/>
    </source>
</evidence>
<dbReference type="SUPFAM" id="SSF88659">
    <property type="entry name" value="Sigma3 and sigma4 domains of RNA polymerase sigma factors"/>
    <property type="match status" value="1"/>
</dbReference>
<dbReference type="RefSeq" id="WP_154328026.1">
    <property type="nucleotide sequence ID" value="NZ_VULT01000001.1"/>
</dbReference>
<evidence type="ECO:0000313" key="7">
    <source>
        <dbReference type="Proteomes" id="UP000483362"/>
    </source>
</evidence>
<dbReference type="InterPro" id="IPR013324">
    <property type="entry name" value="RNA_pol_sigma_r3/r4-like"/>
</dbReference>
<dbReference type="Gene3D" id="1.10.1740.10">
    <property type="match status" value="1"/>
</dbReference>
<comment type="caution">
    <text evidence="6">The sequence shown here is derived from an EMBL/GenBank/DDBJ whole genome shotgun (WGS) entry which is preliminary data.</text>
</comment>
<feature type="domain" description="RNA polymerase sigma-70 region 2" evidence="5">
    <location>
        <begin position="8"/>
        <end position="69"/>
    </location>
</feature>
<protein>
    <submittedName>
        <fullName evidence="6">RNA polymerase sigma factor</fullName>
    </submittedName>
</protein>
<dbReference type="EMBL" id="VULT01000001">
    <property type="protein sequence ID" value="MSS16190.1"/>
    <property type="molecule type" value="Genomic_DNA"/>
</dbReference>
<reference evidence="6 7" key="1">
    <citation type="submission" date="2019-08" db="EMBL/GenBank/DDBJ databases">
        <title>In-depth cultivation of the pig gut microbiome towards novel bacterial diversity and tailored functional studies.</title>
        <authorList>
            <person name="Wylensek D."/>
            <person name="Hitch T.C.A."/>
            <person name="Clavel T."/>
        </authorList>
    </citation>
    <scope>NUCLEOTIDE SEQUENCE [LARGE SCALE GENOMIC DNA]</scope>
    <source>
        <strain evidence="6 7">Oil-RF-744-WCA-WT-10</strain>
    </source>
</reference>
<dbReference type="InterPro" id="IPR036388">
    <property type="entry name" value="WH-like_DNA-bd_sf"/>
</dbReference>
<proteinExistence type="inferred from homology"/>
<comment type="similarity">
    <text evidence="1">Belongs to the sigma-70 factor family. ECF subfamily.</text>
</comment>